<reference evidence="16 17" key="1">
    <citation type="journal article" date="2015" name="Genome Announc.">
        <title>Expanding the biotechnology potential of lactobacilli through comparative genomics of 213 strains and associated genera.</title>
        <authorList>
            <person name="Sun Z."/>
            <person name="Harris H.M."/>
            <person name="McCann A."/>
            <person name="Guo C."/>
            <person name="Argimon S."/>
            <person name="Zhang W."/>
            <person name="Yang X."/>
            <person name="Jeffery I.B."/>
            <person name="Cooney J.C."/>
            <person name="Kagawa T.F."/>
            <person name="Liu W."/>
            <person name="Song Y."/>
            <person name="Salvetti E."/>
            <person name="Wrobel A."/>
            <person name="Rasinkangas P."/>
            <person name="Parkhill J."/>
            <person name="Rea M.C."/>
            <person name="O'Sullivan O."/>
            <person name="Ritari J."/>
            <person name="Douillard F.P."/>
            <person name="Paul Ross R."/>
            <person name="Yang R."/>
            <person name="Briner A.E."/>
            <person name="Felis G.E."/>
            <person name="de Vos W.M."/>
            <person name="Barrangou R."/>
            <person name="Klaenhammer T.R."/>
            <person name="Caufield P.W."/>
            <person name="Cui Y."/>
            <person name="Zhang H."/>
            <person name="O'Toole P.W."/>
        </authorList>
    </citation>
    <scope>NUCLEOTIDE SEQUENCE [LARGE SCALE GENOMIC DNA]</scope>
    <source>
        <strain evidence="16 17">DSM 22698</strain>
    </source>
</reference>
<dbReference type="InterPro" id="IPR033911">
    <property type="entry name" value="MetRS_core"/>
</dbReference>
<dbReference type="GO" id="GO:0004825">
    <property type="term" value="F:methionine-tRNA ligase activity"/>
    <property type="evidence" value="ECO:0007669"/>
    <property type="project" value="UniProtKB-UniRule"/>
</dbReference>
<evidence type="ECO:0000256" key="9">
    <source>
        <dbReference type="ARBA" id="ARBA00022840"/>
    </source>
</evidence>
<evidence type="ECO:0000256" key="1">
    <source>
        <dbReference type="ARBA" id="ARBA00003314"/>
    </source>
</evidence>
<evidence type="ECO:0000256" key="7">
    <source>
        <dbReference type="ARBA" id="ARBA00022598"/>
    </source>
</evidence>
<keyword evidence="8 14" id="KW-0547">Nucleotide-binding</keyword>
<dbReference type="CDD" id="cd02800">
    <property type="entry name" value="tRNA_bind_EcMetRS_like"/>
    <property type="match status" value="1"/>
</dbReference>
<evidence type="ECO:0000256" key="4">
    <source>
        <dbReference type="ARBA" id="ARBA00011738"/>
    </source>
</evidence>
<dbReference type="SUPFAM" id="SSF47323">
    <property type="entry name" value="Anticodon-binding domain of a subclass of class I aminoacyl-tRNA synthetases"/>
    <property type="match status" value="1"/>
</dbReference>
<dbReference type="NCBIfam" id="TIGR00399">
    <property type="entry name" value="metG_C_term"/>
    <property type="match status" value="1"/>
</dbReference>
<evidence type="ECO:0000256" key="8">
    <source>
        <dbReference type="ARBA" id="ARBA00022741"/>
    </source>
</evidence>
<keyword evidence="5 14" id="KW-0963">Cytoplasm</keyword>
<dbReference type="SUPFAM" id="SSF52374">
    <property type="entry name" value="Nucleotidylyl transferase"/>
    <property type="match status" value="1"/>
</dbReference>
<comment type="function">
    <text evidence="1 14">Is required not only for elongation of protein synthesis but also for the initiation of all mRNA translation through initiator tRNA(fMet) aminoacylation.</text>
</comment>
<dbReference type="EC" id="6.1.1.10" evidence="14"/>
<dbReference type="PATRIC" id="fig|1423810.4.peg.902"/>
<organism evidence="16 17">
    <name type="scientific">Lacticaseibacillus thailandensis DSM 22698 = JCM 13996</name>
    <dbReference type="NCBI Taxonomy" id="1423810"/>
    <lineage>
        <taxon>Bacteria</taxon>
        <taxon>Bacillati</taxon>
        <taxon>Bacillota</taxon>
        <taxon>Bacilli</taxon>
        <taxon>Lactobacillales</taxon>
        <taxon>Lactobacillaceae</taxon>
        <taxon>Lacticaseibacillus</taxon>
    </lineage>
</organism>
<dbReference type="GO" id="GO:0005524">
    <property type="term" value="F:ATP binding"/>
    <property type="evidence" value="ECO:0007669"/>
    <property type="project" value="UniProtKB-UniRule"/>
</dbReference>
<comment type="subcellular location">
    <subcellularLocation>
        <location evidence="2 14">Cytoplasm</location>
    </subcellularLocation>
</comment>
<dbReference type="NCBIfam" id="TIGR00398">
    <property type="entry name" value="metG"/>
    <property type="match status" value="1"/>
</dbReference>
<dbReference type="PANTHER" id="PTHR43326:SF1">
    <property type="entry name" value="METHIONINE--TRNA LIGASE, MITOCHONDRIAL"/>
    <property type="match status" value="1"/>
</dbReference>
<dbReference type="PROSITE" id="PS00178">
    <property type="entry name" value="AA_TRNA_LIGASE_I"/>
    <property type="match status" value="1"/>
</dbReference>
<dbReference type="NCBIfam" id="NF008900">
    <property type="entry name" value="PRK12267.1"/>
    <property type="match status" value="1"/>
</dbReference>
<dbReference type="InterPro" id="IPR001412">
    <property type="entry name" value="aa-tRNA-synth_I_CS"/>
</dbReference>
<keyword evidence="6 14" id="KW-0820">tRNA-binding</keyword>
<dbReference type="Pfam" id="PF19303">
    <property type="entry name" value="Anticodon_3"/>
    <property type="match status" value="1"/>
</dbReference>
<dbReference type="Pfam" id="PF09334">
    <property type="entry name" value="tRNA-synt_1g"/>
    <property type="match status" value="1"/>
</dbReference>
<dbReference type="PROSITE" id="PS50886">
    <property type="entry name" value="TRBD"/>
    <property type="match status" value="1"/>
</dbReference>
<accession>A0A0R2C6P5</accession>
<dbReference type="PRINTS" id="PR01041">
    <property type="entry name" value="TRNASYNTHMET"/>
</dbReference>
<comment type="subunit">
    <text evidence="4 14">Homodimer.</text>
</comment>
<comment type="caution">
    <text evidence="14">Lacks conserved residue(s) required for the propagation of feature annotation.</text>
</comment>
<dbReference type="Proteomes" id="UP000051789">
    <property type="component" value="Unassembled WGS sequence"/>
</dbReference>
<dbReference type="EMBL" id="AYZK01000002">
    <property type="protein sequence ID" value="KRM87374.1"/>
    <property type="molecule type" value="Genomic_DNA"/>
</dbReference>
<dbReference type="SUPFAM" id="SSF50249">
    <property type="entry name" value="Nucleic acid-binding proteins"/>
    <property type="match status" value="1"/>
</dbReference>
<evidence type="ECO:0000256" key="5">
    <source>
        <dbReference type="ARBA" id="ARBA00022490"/>
    </source>
</evidence>
<dbReference type="FunFam" id="2.40.50.140:FF:000042">
    <property type="entry name" value="Methionine--tRNA ligase"/>
    <property type="match status" value="1"/>
</dbReference>
<feature type="short sequence motif" description="'KMSKS' region" evidence="14">
    <location>
        <begin position="309"/>
        <end position="313"/>
    </location>
</feature>
<dbReference type="GO" id="GO:0006431">
    <property type="term" value="P:methionyl-tRNA aminoacylation"/>
    <property type="evidence" value="ECO:0007669"/>
    <property type="project" value="UniProtKB-UniRule"/>
</dbReference>
<dbReference type="FunFam" id="2.170.220.10:FF:000002">
    <property type="entry name" value="Methionine--tRNA ligase"/>
    <property type="match status" value="1"/>
</dbReference>
<dbReference type="Pfam" id="PF01588">
    <property type="entry name" value="tRNA_bind"/>
    <property type="match status" value="1"/>
</dbReference>
<dbReference type="Gene3D" id="3.40.50.620">
    <property type="entry name" value="HUPs"/>
    <property type="match status" value="1"/>
</dbReference>
<keyword evidence="10 14" id="KW-0694">RNA-binding</keyword>
<dbReference type="HAMAP" id="MF_01228">
    <property type="entry name" value="Met_tRNA_synth_type2"/>
    <property type="match status" value="1"/>
</dbReference>
<evidence type="ECO:0000256" key="2">
    <source>
        <dbReference type="ARBA" id="ARBA00004496"/>
    </source>
</evidence>
<dbReference type="InterPro" id="IPR014729">
    <property type="entry name" value="Rossmann-like_a/b/a_fold"/>
</dbReference>
<dbReference type="RefSeq" id="WP_056969170.1">
    <property type="nucleotide sequence ID" value="NZ_AYZK01000002.1"/>
</dbReference>
<dbReference type="FunFam" id="1.10.730.10:FF:000026">
    <property type="entry name" value="Methionine--tRNA ligase"/>
    <property type="match status" value="1"/>
</dbReference>
<dbReference type="Gene3D" id="2.40.50.140">
    <property type="entry name" value="Nucleic acid-binding proteins"/>
    <property type="match status" value="1"/>
</dbReference>
<gene>
    <name evidence="14" type="primary">metG</name>
    <name evidence="16" type="ORF">FD19_GL000875</name>
</gene>
<feature type="domain" description="TRNA-binding" evidence="15">
    <location>
        <begin position="565"/>
        <end position="668"/>
    </location>
</feature>
<name>A0A0R2C6P5_9LACO</name>
<dbReference type="PANTHER" id="PTHR43326">
    <property type="entry name" value="METHIONYL-TRNA SYNTHETASE"/>
    <property type="match status" value="1"/>
</dbReference>
<evidence type="ECO:0000256" key="13">
    <source>
        <dbReference type="ARBA" id="ARBA00047364"/>
    </source>
</evidence>
<evidence type="ECO:0000313" key="16">
    <source>
        <dbReference type="EMBL" id="KRM87374.1"/>
    </source>
</evidence>
<dbReference type="Gene3D" id="1.10.730.10">
    <property type="entry name" value="Isoleucyl-tRNA Synthetase, Domain 1"/>
    <property type="match status" value="1"/>
</dbReference>
<proteinExistence type="inferred from homology"/>
<evidence type="ECO:0000256" key="11">
    <source>
        <dbReference type="ARBA" id="ARBA00022917"/>
    </source>
</evidence>
<dbReference type="STRING" id="1423810.FD19_GL000875"/>
<dbReference type="CDD" id="cd07957">
    <property type="entry name" value="Anticodon_Ia_Met"/>
    <property type="match status" value="1"/>
</dbReference>
<dbReference type="InterPro" id="IPR041872">
    <property type="entry name" value="Anticodon_Met"/>
</dbReference>
<dbReference type="InterPro" id="IPR014758">
    <property type="entry name" value="Met-tRNA_synth"/>
</dbReference>
<comment type="caution">
    <text evidence="16">The sequence shown here is derived from an EMBL/GenBank/DDBJ whole genome shotgun (WGS) entry which is preliminary data.</text>
</comment>
<dbReference type="InterPro" id="IPR009080">
    <property type="entry name" value="tRNAsynth_Ia_anticodon-bd"/>
</dbReference>
<dbReference type="InterPro" id="IPR023457">
    <property type="entry name" value="Met-tRNA_synth_2"/>
</dbReference>
<dbReference type="AlphaFoldDB" id="A0A0R2C6P5"/>
<dbReference type="InterPro" id="IPR002547">
    <property type="entry name" value="tRNA-bd_dom"/>
</dbReference>
<keyword evidence="12 14" id="KW-0030">Aminoacyl-tRNA synthetase</keyword>
<dbReference type="CDD" id="cd00814">
    <property type="entry name" value="MetRS_core"/>
    <property type="match status" value="1"/>
</dbReference>
<evidence type="ECO:0000259" key="15">
    <source>
        <dbReference type="PROSITE" id="PS50886"/>
    </source>
</evidence>
<evidence type="ECO:0000256" key="12">
    <source>
        <dbReference type="ARBA" id="ARBA00023146"/>
    </source>
</evidence>
<comment type="similarity">
    <text evidence="3 14">Belongs to the class-I aminoacyl-tRNA synthetase family. MetG type 2B subfamily.</text>
</comment>
<evidence type="ECO:0000256" key="10">
    <source>
        <dbReference type="ARBA" id="ARBA00022884"/>
    </source>
</evidence>
<comment type="catalytic activity">
    <reaction evidence="13 14">
        <text>tRNA(Met) + L-methionine + ATP = L-methionyl-tRNA(Met) + AMP + diphosphate</text>
        <dbReference type="Rhea" id="RHEA:13481"/>
        <dbReference type="Rhea" id="RHEA-COMP:9667"/>
        <dbReference type="Rhea" id="RHEA-COMP:9698"/>
        <dbReference type="ChEBI" id="CHEBI:30616"/>
        <dbReference type="ChEBI" id="CHEBI:33019"/>
        <dbReference type="ChEBI" id="CHEBI:57844"/>
        <dbReference type="ChEBI" id="CHEBI:78442"/>
        <dbReference type="ChEBI" id="CHEBI:78530"/>
        <dbReference type="ChEBI" id="CHEBI:456215"/>
        <dbReference type="EC" id="6.1.1.10"/>
    </reaction>
</comment>
<evidence type="ECO:0000256" key="14">
    <source>
        <dbReference type="HAMAP-Rule" id="MF_01228"/>
    </source>
</evidence>
<keyword evidence="17" id="KW-1185">Reference proteome</keyword>
<evidence type="ECO:0000256" key="6">
    <source>
        <dbReference type="ARBA" id="ARBA00022555"/>
    </source>
</evidence>
<dbReference type="InterPro" id="IPR012340">
    <property type="entry name" value="NA-bd_OB-fold"/>
</dbReference>
<dbReference type="InterPro" id="IPR015413">
    <property type="entry name" value="Methionyl/Leucyl_tRNA_Synth"/>
</dbReference>
<dbReference type="InterPro" id="IPR004495">
    <property type="entry name" value="Met-tRNA-synth_bsu_C"/>
</dbReference>
<dbReference type="Gene3D" id="2.170.220.10">
    <property type="match status" value="1"/>
</dbReference>
<evidence type="ECO:0000313" key="17">
    <source>
        <dbReference type="Proteomes" id="UP000051789"/>
    </source>
</evidence>
<keyword evidence="7 14" id="KW-0436">Ligase</keyword>
<sequence length="668" mass="75019">MSTKPTYYITTPIYYPSGKLTIGNAYTTIVADVLARYKRQTGYDVFFLTGTDEHGLKIEQKAEKLHQSPQEYVDGMVVGIKQLWQTLHITNDKFIRTTDPEHVKAVQKIVQRLIDQGDVYLGEYTGWYSVEDEEYFTETQLAEVYRDDNGKVIGGKAPSGHEVQLVKEESYFFRMSKYADRLLKYYEDHPDFIQPESRKNEMINNFIKPGLEDLAMSRTSFNWGVPVPGNPKHVVYVWVDALLNYITALGYGSDDDSLFKKYWPANVQFVGKEIVRFHTIYWPIILMALGIPIPRKVYGHGWLLMKDGKMSKSKGNAVYPETLINRYGLDALRYYMIRAIPFGRDGVFTPEDFVDRINFDLANDLGNLLNRTVAMINKYCDGHIPALSAGRTDFDDSLEATAKQTVADYATQMDNLQFSDAMDTAWKLVARANKYIDETEPWVLAKDDSKRDQLASVMAHLAESLRVIAVLAKPVLVKASGDIFDQLGLDQSAADQQLPEFGHLPADATVVKKGQPIFPRLDVETEVAYIKGAMAKSKDKKVEGNKKKAAVAAAGTRKPEISFDDFDKTEIRVVEILAVEPVKGSSKLLQFTLDAGDEGKRTILSGIHKYYPHYQDLVGKKVMAVVNMKPRKMLGIESQGMLLSSEDSAGKITLLTIDPSVANGALLG</sequence>
<keyword evidence="9 14" id="KW-0067">ATP-binding</keyword>
<protein>
    <recommendedName>
        <fullName evidence="14">Methionine--tRNA ligase</fullName>
        <ecNumber evidence="14">6.1.1.10</ecNumber>
    </recommendedName>
    <alternativeName>
        <fullName evidence="14">Methionyl-tRNA synthetase</fullName>
        <shortName evidence="14">MetRS</shortName>
    </alternativeName>
</protein>
<dbReference type="GO" id="GO:0005737">
    <property type="term" value="C:cytoplasm"/>
    <property type="evidence" value="ECO:0007669"/>
    <property type="project" value="UniProtKB-SubCell"/>
</dbReference>
<evidence type="ECO:0000256" key="3">
    <source>
        <dbReference type="ARBA" id="ARBA00005328"/>
    </source>
</evidence>
<dbReference type="GO" id="GO:0000049">
    <property type="term" value="F:tRNA binding"/>
    <property type="evidence" value="ECO:0007669"/>
    <property type="project" value="UniProtKB-UniRule"/>
</dbReference>
<keyword evidence="11 14" id="KW-0648">Protein biosynthesis</keyword>